<comment type="caution">
    <text evidence="3">The sequence shown here is derived from an EMBL/GenBank/DDBJ whole genome shotgun (WGS) entry which is preliminary data.</text>
</comment>
<dbReference type="InterPro" id="IPR052159">
    <property type="entry name" value="Competence_DNA_uptake"/>
</dbReference>
<keyword evidence="1" id="KW-1133">Transmembrane helix</keyword>
<dbReference type="EMBL" id="MHRI01000007">
    <property type="protein sequence ID" value="OHA21503.1"/>
    <property type="molecule type" value="Genomic_DNA"/>
</dbReference>
<gene>
    <name evidence="3" type="ORF">A2849_03705</name>
</gene>
<evidence type="ECO:0000313" key="3">
    <source>
        <dbReference type="EMBL" id="OHA21503.1"/>
    </source>
</evidence>
<dbReference type="PANTHER" id="PTHR30619:SF7">
    <property type="entry name" value="BETA-LACTAMASE DOMAIN PROTEIN"/>
    <property type="match status" value="1"/>
</dbReference>
<evidence type="ECO:0000259" key="2">
    <source>
        <dbReference type="Pfam" id="PF00753"/>
    </source>
</evidence>
<feature type="domain" description="Metallo-beta-lactamase" evidence="2">
    <location>
        <begin position="43"/>
        <end position="241"/>
    </location>
</feature>
<organism evidence="3 4">
    <name type="scientific">Candidatus Taylorbacteria bacterium RIFCSPHIGHO2_01_FULL_51_15</name>
    <dbReference type="NCBI Taxonomy" id="1802304"/>
    <lineage>
        <taxon>Bacteria</taxon>
        <taxon>Candidatus Tayloriibacteriota</taxon>
    </lineage>
</organism>
<accession>A0A1G2MCF5</accession>
<evidence type="ECO:0000313" key="4">
    <source>
        <dbReference type="Proteomes" id="UP000178121"/>
    </source>
</evidence>
<sequence>MGRLLKHLPWYLLGFIFVATFFIWYVMAREDRGGLLTVAFLDIGQGDAIFIESPTGAQMLIDGGPGAIVLRELGKVMPFYDRSIDLLLVSNPDSDHMSGFLDVLRSFTVSTLVEPGTVGASADYRSLLEEVKKEGASHVIAKRGQNLNLGGGAYFEILFPDRDASGLSTNDGSIIGKLVYGTTSFLFPGDTTTAIEEYVASVDREHLDVDVLKVAHHGSKTSTSEALLGFASPKMAVISAGKDNKYGHPHKEVLDRLEQFDVETLGTYEKGSVVMESNGETIWIKK</sequence>
<name>A0A1G2MCF5_9BACT</name>
<dbReference type="PANTHER" id="PTHR30619">
    <property type="entry name" value="DNA INTERNALIZATION/COMPETENCE PROTEIN COMEC/REC2"/>
    <property type="match status" value="1"/>
</dbReference>
<dbReference type="InterPro" id="IPR001279">
    <property type="entry name" value="Metallo-B-lactamas"/>
</dbReference>
<dbReference type="InterPro" id="IPR036866">
    <property type="entry name" value="RibonucZ/Hydroxyglut_hydro"/>
</dbReference>
<evidence type="ECO:0000256" key="1">
    <source>
        <dbReference type="SAM" id="Phobius"/>
    </source>
</evidence>
<dbReference type="Proteomes" id="UP000178121">
    <property type="component" value="Unassembled WGS sequence"/>
</dbReference>
<dbReference type="Gene3D" id="3.60.15.10">
    <property type="entry name" value="Ribonuclease Z/Hydroxyacylglutathione hydrolase-like"/>
    <property type="match status" value="1"/>
</dbReference>
<reference evidence="3 4" key="1">
    <citation type="journal article" date="2016" name="Nat. Commun.">
        <title>Thousands of microbial genomes shed light on interconnected biogeochemical processes in an aquifer system.</title>
        <authorList>
            <person name="Anantharaman K."/>
            <person name="Brown C.T."/>
            <person name="Hug L.A."/>
            <person name="Sharon I."/>
            <person name="Castelle C.J."/>
            <person name="Probst A.J."/>
            <person name="Thomas B.C."/>
            <person name="Singh A."/>
            <person name="Wilkins M.J."/>
            <person name="Karaoz U."/>
            <person name="Brodie E.L."/>
            <person name="Williams K.H."/>
            <person name="Hubbard S.S."/>
            <person name="Banfield J.F."/>
        </authorList>
    </citation>
    <scope>NUCLEOTIDE SEQUENCE [LARGE SCALE GENOMIC DNA]</scope>
</reference>
<dbReference type="Pfam" id="PF00753">
    <property type="entry name" value="Lactamase_B"/>
    <property type="match status" value="1"/>
</dbReference>
<protein>
    <recommendedName>
        <fullName evidence="2">Metallo-beta-lactamase domain-containing protein</fullName>
    </recommendedName>
</protein>
<proteinExistence type="predicted"/>
<feature type="transmembrane region" description="Helical" evidence="1">
    <location>
        <begin position="7"/>
        <end position="27"/>
    </location>
</feature>
<dbReference type="AlphaFoldDB" id="A0A1G2MCF5"/>
<keyword evidence="1" id="KW-0472">Membrane</keyword>
<dbReference type="SUPFAM" id="SSF56281">
    <property type="entry name" value="Metallo-hydrolase/oxidoreductase"/>
    <property type="match status" value="1"/>
</dbReference>
<dbReference type="InterPro" id="IPR035681">
    <property type="entry name" value="ComA-like_MBL"/>
</dbReference>
<dbReference type="CDD" id="cd07731">
    <property type="entry name" value="ComA-like_MBL-fold"/>
    <property type="match status" value="1"/>
</dbReference>
<keyword evidence="1" id="KW-0812">Transmembrane</keyword>